<protein>
    <recommendedName>
        <fullName evidence="6">Aspartyl-tRNA synthetase</fullName>
    </recommendedName>
</protein>
<evidence type="ECO:0000259" key="8">
    <source>
        <dbReference type="Pfam" id="PF01336"/>
    </source>
</evidence>
<dbReference type="GO" id="GO:0004815">
    <property type="term" value="F:aspartate-tRNA ligase activity"/>
    <property type="evidence" value="ECO:0007669"/>
    <property type="project" value="InterPro"/>
</dbReference>
<reference evidence="9" key="1">
    <citation type="submission" date="2021-02" db="EMBL/GenBank/DDBJ databases">
        <authorList>
            <person name="Nowell W R."/>
        </authorList>
    </citation>
    <scope>NUCLEOTIDE SEQUENCE</scope>
</reference>
<keyword evidence="4" id="KW-0067">ATP-binding</keyword>
<dbReference type="GO" id="GO:0017101">
    <property type="term" value="C:aminoacyl-tRNA synthetase multienzyme complex"/>
    <property type="evidence" value="ECO:0007669"/>
    <property type="project" value="TreeGrafter"/>
</dbReference>
<dbReference type="EMBL" id="CAJNXB010000461">
    <property type="protein sequence ID" value="CAF3057093.1"/>
    <property type="molecule type" value="Genomic_DNA"/>
</dbReference>
<dbReference type="FunFam" id="2.40.50.140:FF:000132">
    <property type="entry name" value="Aspartyl-tRNA synthetase, cytoplasmic"/>
    <property type="match status" value="1"/>
</dbReference>
<dbReference type="InterPro" id="IPR004364">
    <property type="entry name" value="Aa-tRNA-synt_II"/>
</dbReference>
<dbReference type="OrthoDB" id="372395at2759"/>
<dbReference type="GO" id="GO:0005524">
    <property type="term" value="F:ATP binding"/>
    <property type="evidence" value="ECO:0007669"/>
    <property type="project" value="UniProtKB-KW"/>
</dbReference>
<proteinExistence type="predicted"/>
<dbReference type="SUPFAM" id="SSF50249">
    <property type="entry name" value="Nucleic acid-binding proteins"/>
    <property type="match status" value="1"/>
</dbReference>
<dbReference type="Gene3D" id="3.30.930.10">
    <property type="entry name" value="Bira Bifunctional Protein, Domain 2"/>
    <property type="match status" value="1"/>
</dbReference>
<gene>
    <name evidence="9" type="ORF">TIS948_LOCUS4351</name>
</gene>
<dbReference type="PANTHER" id="PTHR43450:SF1">
    <property type="entry name" value="ASPARTATE--TRNA LIGASE, CYTOPLASMIC"/>
    <property type="match status" value="1"/>
</dbReference>
<dbReference type="InterPro" id="IPR045864">
    <property type="entry name" value="aa-tRNA-synth_II/BPL/LPL"/>
</dbReference>
<evidence type="ECO:0000313" key="10">
    <source>
        <dbReference type="Proteomes" id="UP000663825"/>
    </source>
</evidence>
<dbReference type="InterPro" id="IPR012340">
    <property type="entry name" value="NA-bd_OB-fold"/>
</dbReference>
<dbReference type="InterPro" id="IPR004365">
    <property type="entry name" value="NA-bd_OB_tRNA"/>
</dbReference>
<dbReference type="InterPro" id="IPR004523">
    <property type="entry name" value="Asp-tRNA_synthase_2"/>
</dbReference>
<sequence>MPLIQSKEKIDRELVSVRDINEKLAKQTIWVRGRIHTSRGKGKQCFLVIRHQSATIQAVICVNENVSKPMVKFVTTISKESVVDIEGEVSLTPSPIESCTQKDVELQVKKVFVVSSAEPRLPLLIEDAMRPDDPANDGIQAPHANQETRLDNRVIDLRTPANQAIYRVEAGVCKLFRDTLDAKGFVEIHTPKIISAASEGGANVFQVSYFKSNAYLAQSPQFYKQMAIAADFGKVYTIGAGLHFCLTSFRFVYF</sequence>
<keyword evidence="5" id="KW-0030">Aminoacyl-tRNA synthetase</keyword>
<dbReference type="GO" id="GO:0006422">
    <property type="term" value="P:aspartyl-tRNA aminoacylation"/>
    <property type="evidence" value="ECO:0007669"/>
    <property type="project" value="InterPro"/>
</dbReference>
<feature type="non-terminal residue" evidence="9">
    <location>
        <position position="1"/>
    </location>
</feature>
<comment type="caution">
    <text evidence="9">The sequence shown here is derived from an EMBL/GenBank/DDBJ whole genome shotgun (WGS) entry which is preliminary data.</text>
</comment>
<keyword evidence="1" id="KW-0963">Cytoplasm</keyword>
<evidence type="ECO:0000256" key="4">
    <source>
        <dbReference type="ARBA" id="ARBA00022840"/>
    </source>
</evidence>
<evidence type="ECO:0000256" key="2">
    <source>
        <dbReference type="ARBA" id="ARBA00022598"/>
    </source>
</evidence>
<dbReference type="Pfam" id="PF01336">
    <property type="entry name" value="tRNA_anti-codon"/>
    <property type="match status" value="1"/>
</dbReference>
<evidence type="ECO:0000256" key="5">
    <source>
        <dbReference type="ARBA" id="ARBA00023146"/>
    </source>
</evidence>
<organism evidence="9 10">
    <name type="scientific">Rotaria socialis</name>
    <dbReference type="NCBI Taxonomy" id="392032"/>
    <lineage>
        <taxon>Eukaryota</taxon>
        <taxon>Metazoa</taxon>
        <taxon>Spiralia</taxon>
        <taxon>Gnathifera</taxon>
        <taxon>Rotifera</taxon>
        <taxon>Eurotatoria</taxon>
        <taxon>Bdelloidea</taxon>
        <taxon>Philodinida</taxon>
        <taxon>Philodinidae</taxon>
        <taxon>Rotaria</taxon>
    </lineage>
</organism>
<dbReference type="Gene3D" id="2.40.50.140">
    <property type="entry name" value="Nucleic acid-binding proteins"/>
    <property type="match status" value="1"/>
</dbReference>
<dbReference type="AlphaFoldDB" id="A0A817LU96"/>
<evidence type="ECO:0000256" key="6">
    <source>
        <dbReference type="ARBA" id="ARBA00033155"/>
    </source>
</evidence>
<evidence type="ECO:0000259" key="7">
    <source>
        <dbReference type="Pfam" id="PF00152"/>
    </source>
</evidence>
<name>A0A817LU96_9BILA</name>
<dbReference type="PANTHER" id="PTHR43450">
    <property type="entry name" value="ASPARTYL-TRNA SYNTHETASE"/>
    <property type="match status" value="1"/>
</dbReference>
<feature type="domain" description="Aminoacyl-tRNA synthetase class II (D/K/N)" evidence="7">
    <location>
        <begin position="145"/>
        <end position="239"/>
    </location>
</feature>
<dbReference type="SUPFAM" id="SSF55681">
    <property type="entry name" value="Class II aaRS and biotin synthetases"/>
    <property type="match status" value="1"/>
</dbReference>
<evidence type="ECO:0000256" key="1">
    <source>
        <dbReference type="ARBA" id="ARBA00022490"/>
    </source>
</evidence>
<dbReference type="GO" id="GO:0005829">
    <property type="term" value="C:cytosol"/>
    <property type="evidence" value="ECO:0007669"/>
    <property type="project" value="TreeGrafter"/>
</dbReference>
<keyword evidence="3" id="KW-0547">Nucleotide-binding</keyword>
<dbReference type="Proteomes" id="UP000663825">
    <property type="component" value="Unassembled WGS sequence"/>
</dbReference>
<feature type="domain" description="OB" evidence="8">
    <location>
        <begin position="29"/>
        <end position="113"/>
    </location>
</feature>
<dbReference type="CDD" id="cd04320">
    <property type="entry name" value="AspRS_cyto_N"/>
    <property type="match status" value="1"/>
</dbReference>
<dbReference type="Pfam" id="PF00152">
    <property type="entry name" value="tRNA-synt_2"/>
    <property type="match status" value="1"/>
</dbReference>
<evidence type="ECO:0000313" key="9">
    <source>
        <dbReference type="EMBL" id="CAF3057093.1"/>
    </source>
</evidence>
<accession>A0A817LU96</accession>
<keyword evidence="2" id="KW-0436">Ligase</keyword>
<dbReference type="GO" id="GO:0003723">
    <property type="term" value="F:RNA binding"/>
    <property type="evidence" value="ECO:0007669"/>
    <property type="project" value="TreeGrafter"/>
</dbReference>
<evidence type="ECO:0000256" key="3">
    <source>
        <dbReference type="ARBA" id="ARBA00022741"/>
    </source>
</evidence>